<accession>A0A1M5YWE8</accession>
<evidence type="ECO:0000256" key="4">
    <source>
        <dbReference type="ARBA" id="ARBA00023163"/>
    </source>
</evidence>
<dbReference type="Gene3D" id="3.40.190.10">
    <property type="entry name" value="Periplasmic binding protein-like II"/>
    <property type="match status" value="2"/>
</dbReference>
<keyword evidence="7" id="KW-1185">Reference proteome</keyword>
<dbReference type="CDD" id="cd05466">
    <property type="entry name" value="PBP2_LTTR_substrate"/>
    <property type="match status" value="1"/>
</dbReference>
<evidence type="ECO:0000256" key="1">
    <source>
        <dbReference type="ARBA" id="ARBA00009437"/>
    </source>
</evidence>
<dbReference type="PANTHER" id="PTHR30126">
    <property type="entry name" value="HTH-TYPE TRANSCRIPTIONAL REGULATOR"/>
    <property type="match status" value="1"/>
</dbReference>
<evidence type="ECO:0000313" key="7">
    <source>
        <dbReference type="Proteomes" id="UP000184139"/>
    </source>
</evidence>
<comment type="similarity">
    <text evidence="1">Belongs to the LysR transcriptional regulatory family.</text>
</comment>
<dbReference type="SUPFAM" id="SSF53850">
    <property type="entry name" value="Periplasmic binding protein-like II"/>
    <property type="match status" value="1"/>
</dbReference>
<feature type="domain" description="LysR substrate-binding" evidence="5">
    <location>
        <begin position="10"/>
        <end position="184"/>
    </location>
</feature>
<dbReference type="Proteomes" id="UP000184139">
    <property type="component" value="Unassembled WGS sequence"/>
</dbReference>
<evidence type="ECO:0000256" key="2">
    <source>
        <dbReference type="ARBA" id="ARBA00023015"/>
    </source>
</evidence>
<name>A0A1M5YWE8_9BACT</name>
<dbReference type="AlphaFoldDB" id="A0A1M5YWE8"/>
<gene>
    <name evidence="6" type="ORF">SAMN02745124_04505</name>
</gene>
<keyword evidence="3" id="KW-0238">DNA-binding</keyword>
<keyword evidence="4" id="KW-0804">Transcription</keyword>
<dbReference type="RefSeq" id="WP_073379630.1">
    <property type="nucleotide sequence ID" value="NZ_FQXS01000077.1"/>
</dbReference>
<dbReference type="GO" id="GO:0006355">
    <property type="term" value="P:regulation of DNA-templated transcription"/>
    <property type="evidence" value="ECO:0007669"/>
    <property type="project" value="TreeGrafter"/>
</dbReference>
<evidence type="ECO:0000259" key="5">
    <source>
        <dbReference type="Pfam" id="PF03466"/>
    </source>
</evidence>
<dbReference type="OrthoDB" id="3252676at2"/>
<dbReference type="Pfam" id="PF03466">
    <property type="entry name" value="LysR_substrate"/>
    <property type="match status" value="1"/>
</dbReference>
<keyword evidence="2" id="KW-0805">Transcription regulation</keyword>
<evidence type="ECO:0000256" key="3">
    <source>
        <dbReference type="ARBA" id="ARBA00023125"/>
    </source>
</evidence>
<dbReference type="GO" id="GO:0000976">
    <property type="term" value="F:transcription cis-regulatory region binding"/>
    <property type="evidence" value="ECO:0007669"/>
    <property type="project" value="TreeGrafter"/>
</dbReference>
<proteinExistence type="inferred from homology"/>
<dbReference type="EMBL" id="FQXS01000077">
    <property type="protein sequence ID" value="SHI16198.1"/>
    <property type="molecule type" value="Genomic_DNA"/>
</dbReference>
<reference evidence="6 7" key="1">
    <citation type="submission" date="2016-11" db="EMBL/GenBank/DDBJ databases">
        <authorList>
            <person name="Jaros S."/>
            <person name="Januszkiewicz K."/>
            <person name="Wedrychowicz H."/>
        </authorList>
    </citation>
    <scope>NUCLEOTIDE SEQUENCE [LARGE SCALE GENOMIC DNA]</scope>
    <source>
        <strain evidence="6 7">DSM 9705</strain>
    </source>
</reference>
<dbReference type="PANTHER" id="PTHR30126:SF40">
    <property type="entry name" value="HTH-TYPE TRANSCRIPTIONAL REGULATOR GLTR"/>
    <property type="match status" value="1"/>
</dbReference>
<dbReference type="STRING" id="1121409.SAMN02745124_04505"/>
<dbReference type="InterPro" id="IPR005119">
    <property type="entry name" value="LysR_subst-bd"/>
</dbReference>
<sequence length="203" mass="22660">MGVPLFPLHLFHAKFPNIEIHIGNSLDLVEELEEKRYDLVITGAISPSDSHTAVSLFADQLVCIMPDDHPLAAGRSVRLHDFAGENFISYTDAARDKFYQQALKPAGIEPKRIMNIGAPQAIVEMVIAGFGISVLPRWAVIEALKTWPLAARPITPRGLPLTWHAVYLTHSNTSIYQQEFINSISRLNVTEEKLAIDRLVRVN</sequence>
<organism evidence="6 7">
    <name type="scientific">Desulfofustis glycolicus DSM 9705</name>
    <dbReference type="NCBI Taxonomy" id="1121409"/>
    <lineage>
        <taxon>Bacteria</taxon>
        <taxon>Pseudomonadati</taxon>
        <taxon>Thermodesulfobacteriota</taxon>
        <taxon>Desulfobulbia</taxon>
        <taxon>Desulfobulbales</taxon>
        <taxon>Desulfocapsaceae</taxon>
        <taxon>Desulfofustis</taxon>
    </lineage>
</organism>
<protein>
    <submittedName>
        <fullName evidence="6">LysR substrate binding domain-containing protein</fullName>
    </submittedName>
</protein>
<evidence type="ECO:0000313" key="6">
    <source>
        <dbReference type="EMBL" id="SHI16198.1"/>
    </source>
</evidence>